<gene>
    <name evidence="1" type="ORF">ANN_27816</name>
</gene>
<protein>
    <submittedName>
        <fullName evidence="1">Uncharacterized protein</fullName>
    </submittedName>
</protein>
<accession>A0ABQ8RVC0</accession>
<reference evidence="1 2" key="1">
    <citation type="journal article" date="2022" name="Allergy">
        <title>Genome assembly and annotation of Periplaneta americana reveal a comprehensive cockroach allergen profile.</title>
        <authorList>
            <person name="Wang L."/>
            <person name="Xiong Q."/>
            <person name="Saelim N."/>
            <person name="Wang L."/>
            <person name="Nong W."/>
            <person name="Wan A.T."/>
            <person name="Shi M."/>
            <person name="Liu X."/>
            <person name="Cao Q."/>
            <person name="Hui J.H.L."/>
            <person name="Sookrung N."/>
            <person name="Leung T.F."/>
            <person name="Tungtrongchitr A."/>
            <person name="Tsui S.K.W."/>
        </authorList>
    </citation>
    <scope>NUCLEOTIDE SEQUENCE [LARGE SCALE GENOMIC DNA]</scope>
    <source>
        <strain evidence="1">PWHHKU_190912</strain>
    </source>
</reference>
<keyword evidence="2" id="KW-1185">Reference proteome</keyword>
<dbReference type="Gene3D" id="3.30.420.10">
    <property type="entry name" value="Ribonuclease H-like superfamily/Ribonuclease H"/>
    <property type="match status" value="1"/>
</dbReference>
<dbReference type="EMBL" id="JAJSOF020000042">
    <property type="protein sequence ID" value="KAJ4425620.1"/>
    <property type="molecule type" value="Genomic_DNA"/>
</dbReference>
<evidence type="ECO:0000313" key="1">
    <source>
        <dbReference type="EMBL" id="KAJ4425620.1"/>
    </source>
</evidence>
<organism evidence="1 2">
    <name type="scientific">Periplaneta americana</name>
    <name type="common">American cockroach</name>
    <name type="synonym">Blatta americana</name>
    <dbReference type="NCBI Taxonomy" id="6978"/>
    <lineage>
        <taxon>Eukaryota</taxon>
        <taxon>Metazoa</taxon>
        <taxon>Ecdysozoa</taxon>
        <taxon>Arthropoda</taxon>
        <taxon>Hexapoda</taxon>
        <taxon>Insecta</taxon>
        <taxon>Pterygota</taxon>
        <taxon>Neoptera</taxon>
        <taxon>Polyneoptera</taxon>
        <taxon>Dictyoptera</taxon>
        <taxon>Blattodea</taxon>
        <taxon>Blattoidea</taxon>
        <taxon>Blattidae</taxon>
        <taxon>Blattinae</taxon>
        <taxon>Periplaneta</taxon>
    </lineage>
</organism>
<dbReference type="InterPro" id="IPR036397">
    <property type="entry name" value="RNaseH_sf"/>
</dbReference>
<name>A0ABQ8RVC0_PERAM</name>
<dbReference type="Proteomes" id="UP001148838">
    <property type="component" value="Unassembled WGS sequence"/>
</dbReference>
<evidence type="ECO:0000313" key="2">
    <source>
        <dbReference type="Proteomes" id="UP001148838"/>
    </source>
</evidence>
<comment type="caution">
    <text evidence="1">The sequence shown here is derived from an EMBL/GenBank/DDBJ whole genome shotgun (WGS) entry which is preliminary data.</text>
</comment>
<proteinExistence type="predicted"/>
<sequence length="288" mass="32136">MSLSPTDSAKVVALIEGGNSRRYVASVLGIPRLTVQRVYLALERQKDIPGDPVQGENERPAKGPELLQQHHVERLRFAHNHANWNLGEWRQVFFTDESRFSLQMDVKECGEEKENVFLHVPSVDVSLSKVDQSWYGMAFRMKLPQNLFSLMENLSDDDGEIDAIESLEDGDFSSSYCASSIESSSDGEDEHFDCCCPTHFQVMVTEVAQAVARLPADQELRSGALEATIICFNCSACGVCCAKSNTSPRVSDIDSTRVPIEVNKRMVDGFLSMRKGMAGMKTFVLQWL</sequence>